<reference evidence="1 2" key="1">
    <citation type="submission" date="2018-09" db="EMBL/GenBank/DDBJ databases">
        <title>Complete Genome sequences of three Leptospira mayottensis isolates obtained from Tenrecid mammals endemic to the Malagasy region.</title>
        <authorList>
            <person name="Cordonin C."/>
            <person name="Toty C."/>
        </authorList>
    </citation>
    <scope>NUCLEOTIDE SEQUENCE [LARGE SCALE GENOMIC DNA]</scope>
    <source>
        <strain evidence="1 2">MDI222</strain>
    </source>
</reference>
<protein>
    <submittedName>
        <fullName evidence="1">Uncharacterized protein</fullName>
    </submittedName>
</protein>
<name>A0ABM6Y5U7_9LEPT</name>
<dbReference type="Proteomes" id="UP000258889">
    <property type="component" value="Chromosome i"/>
</dbReference>
<evidence type="ECO:0000313" key="1">
    <source>
        <dbReference type="EMBL" id="AXR63149.1"/>
    </source>
</evidence>
<sequence length="59" mass="6891">MVKHGLPIIILLTTCLKTSECRDFNKNLTIIKSVRKLVNYQRDAICETPIFYYELTESL</sequence>
<keyword evidence="2" id="KW-1185">Reference proteome</keyword>
<organism evidence="1 2">
    <name type="scientific">Leptospira mayottensis</name>
    <dbReference type="NCBI Taxonomy" id="1137606"/>
    <lineage>
        <taxon>Bacteria</taxon>
        <taxon>Pseudomonadati</taxon>
        <taxon>Spirochaetota</taxon>
        <taxon>Spirochaetia</taxon>
        <taxon>Leptospirales</taxon>
        <taxon>Leptospiraceae</taxon>
        <taxon>Leptospira</taxon>
    </lineage>
</organism>
<dbReference type="EMBL" id="CP030144">
    <property type="protein sequence ID" value="AXR63149.1"/>
    <property type="molecule type" value="Genomic_DNA"/>
</dbReference>
<gene>
    <name evidence="1" type="ORF">DQM28_01730</name>
</gene>
<proteinExistence type="predicted"/>
<accession>A0ABM6Y5U7</accession>
<evidence type="ECO:0000313" key="2">
    <source>
        <dbReference type="Proteomes" id="UP000258889"/>
    </source>
</evidence>